<organism evidence="4 5">
    <name type="scientific">Chlamydia muridarum</name>
    <dbReference type="NCBI Taxonomy" id="83560"/>
    <lineage>
        <taxon>Bacteria</taxon>
        <taxon>Pseudomonadati</taxon>
        <taxon>Chlamydiota</taxon>
        <taxon>Chlamydiia</taxon>
        <taxon>Chlamydiales</taxon>
        <taxon>Chlamydiaceae</taxon>
        <taxon>Chlamydia/Chlamydophila group</taxon>
        <taxon>Chlamydia</taxon>
    </lineage>
</organism>
<gene>
    <name evidence="4" type="ORF">BD36_02770</name>
</gene>
<dbReference type="KEGG" id="cmm:NC80_02585"/>
<dbReference type="RefSeq" id="WP_010230655.1">
    <property type="nucleotide sequence ID" value="NZ_CP007217.1"/>
</dbReference>
<keyword evidence="2 3" id="KW-0732">Signal</keyword>
<evidence type="ECO:0000256" key="2">
    <source>
        <dbReference type="ARBA" id="ARBA00022729"/>
    </source>
</evidence>
<dbReference type="InterPro" id="IPR005632">
    <property type="entry name" value="Chaperone_Skp"/>
</dbReference>
<protein>
    <submittedName>
        <fullName evidence="4">Skp</fullName>
    </submittedName>
</protein>
<dbReference type="AlphaFoldDB" id="A0A069ZUJ0"/>
<dbReference type="GO" id="GO:0005829">
    <property type="term" value="C:cytosol"/>
    <property type="evidence" value="ECO:0007669"/>
    <property type="project" value="TreeGrafter"/>
</dbReference>
<dbReference type="GO" id="GO:0050821">
    <property type="term" value="P:protein stabilization"/>
    <property type="evidence" value="ECO:0007669"/>
    <property type="project" value="TreeGrafter"/>
</dbReference>
<dbReference type="PANTHER" id="PTHR35089:SF1">
    <property type="entry name" value="CHAPERONE PROTEIN SKP"/>
    <property type="match status" value="1"/>
</dbReference>
<name>A0A069ZUJ0_CHLMR</name>
<dbReference type="KEGG" id="cmg:NC81_02600"/>
<dbReference type="Pfam" id="PF03938">
    <property type="entry name" value="OmpH"/>
    <property type="match status" value="1"/>
</dbReference>
<dbReference type="PANTHER" id="PTHR35089">
    <property type="entry name" value="CHAPERONE PROTEIN SKP"/>
    <property type="match status" value="1"/>
</dbReference>
<reference evidence="4 5" key="1">
    <citation type="submission" date="2014-02" db="EMBL/GenBank/DDBJ databases">
        <authorList>
            <person name="Chen C."/>
            <person name="Conrad T.A."/>
            <person name="Zhou Z."/>
            <person name="Lai Z."/>
            <person name="Zhong G."/>
        </authorList>
    </citation>
    <scope>NUCLEOTIDE SEQUENCE [LARGE SCALE GENOMIC DNA]</scope>
    <source>
        <strain evidence="4 5">Nigg3-28</strain>
    </source>
</reference>
<dbReference type="InterPro" id="IPR024930">
    <property type="entry name" value="Skp_dom_sf"/>
</dbReference>
<proteinExistence type="inferred from homology"/>
<dbReference type="Proteomes" id="UP000260363">
    <property type="component" value="Chromosome"/>
</dbReference>
<dbReference type="PATRIC" id="fig|243161.6.peg.551"/>
<dbReference type="EMBL" id="CP007217">
    <property type="protein sequence ID" value="AJR10589.1"/>
    <property type="molecule type" value="Genomic_DNA"/>
</dbReference>
<dbReference type="SMART" id="SM00935">
    <property type="entry name" value="OmpH"/>
    <property type="match status" value="1"/>
</dbReference>
<dbReference type="GeneID" id="1245873"/>
<feature type="signal peptide" evidence="3">
    <location>
        <begin position="1"/>
        <end position="19"/>
    </location>
</feature>
<dbReference type="GO" id="GO:0051082">
    <property type="term" value="F:unfolded protein binding"/>
    <property type="evidence" value="ECO:0007669"/>
    <property type="project" value="InterPro"/>
</dbReference>
<dbReference type="Gene3D" id="3.30.910.20">
    <property type="entry name" value="Skp domain"/>
    <property type="match status" value="1"/>
</dbReference>
<dbReference type="SUPFAM" id="SSF111384">
    <property type="entry name" value="OmpH-like"/>
    <property type="match status" value="1"/>
</dbReference>
<evidence type="ECO:0000313" key="5">
    <source>
        <dbReference type="Proteomes" id="UP000260363"/>
    </source>
</evidence>
<accession>A0A069ZUJ0</accession>
<dbReference type="OMA" id="CITESKY"/>
<evidence type="ECO:0000256" key="3">
    <source>
        <dbReference type="SAM" id="SignalP"/>
    </source>
</evidence>
<sequence length="173" mass="19458">MKKFLLLSLMSLASSTVFAASSTNTIGIVNLRRCLEESELGKKESAEFEKMKNQFSNSIGKMEEELSSIYSKLQDDDYMEGLSESAAAELRKKFEELSSEYNTAQGQYYQILNQNNLKRMQKIMEAVKKASEVVRIQEGLSALLNEDIVLAIDTSSDKTDAVIKILDDSFQNN</sequence>
<dbReference type="STRING" id="83560.NC80_02585"/>
<dbReference type="KEGG" id="cmx:DNC_02605"/>
<evidence type="ECO:0000313" key="4">
    <source>
        <dbReference type="EMBL" id="AJR10589.1"/>
    </source>
</evidence>
<feature type="chain" id="PRO_5007372715" evidence="3">
    <location>
        <begin position="20"/>
        <end position="173"/>
    </location>
</feature>
<evidence type="ECO:0000256" key="1">
    <source>
        <dbReference type="ARBA" id="ARBA00009091"/>
    </source>
</evidence>
<dbReference type="SMR" id="A0A069ZUJ0"/>
<comment type="similarity">
    <text evidence="1">Belongs to the Skp family.</text>
</comment>